<dbReference type="GO" id="GO:0016579">
    <property type="term" value="P:protein deubiquitination"/>
    <property type="evidence" value="ECO:0007669"/>
    <property type="project" value="InterPro"/>
</dbReference>
<feature type="domain" description="USP" evidence="2">
    <location>
        <begin position="25"/>
        <end position="292"/>
    </location>
</feature>
<reference evidence="3" key="1">
    <citation type="submission" date="2025-08" db="UniProtKB">
        <authorList>
            <consortium name="RefSeq"/>
        </authorList>
    </citation>
    <scope>IDENTIFICATION</scope>
    <source>
        <tissue evidence="3">Whole insect</tissue>
    </source>
</reference>
<dbReference type="AlphaFoldDB" id="A0A6P7FBK3"/>
<dbReference type="GO" id="GO:0005634">
    <property type="term" value="C:nucleus"/>
    <property type="evidence" value="ECO:0007669"/>
    <property type="project" value="TreeGrafter"/>
</dbReference>
<organism evidence="3">
    <name type="scientific">Diabrotica virgifera virgifera</name>
    <name type="common">western corn rootworm</name>
    <dbReference type="NCBI Taxonomy" id="50390"/>
    <lineage>
        <taxon>Eukaryota</taxon>
        <taxon>Metazoa</taxon>
        <taxon>Ecdysozoa</taxon>
        <taxon>Arthropoda</taxon>
        <taxon>Hexapoda</taxon>
        <taxon>Insecta</taxon>
        <taxon>Pterygota</taxon>
        <taxon>Neoptera</taxon>
        <taxon>Endopterygota</taxon>
        <taxon>Coleoptera</taxon>
        <taxon>Polyphaga</taxon>
        <taxon>Cucujiformia</taxon>
        <taxon>Chrysomeloidea</taxon>
        <taxon>Chrysomelidae</taxon>
        <taxon>Galerucinae</taxon>
        <taxon>Diabroticina</taxon>
        <taxon>Diabroticites</taxon>
        <taxon>Diabrotica</taxon>
    </lineage>
</organism>
<evidence type="ECO:0000259" key="2">
    <source>
        <dbReference type="PROSITE" id="PS50235"/>
    </source>
</evidence>
<evidence type="ECO:0000313" key="3">
    <source>
        <dbReference type="RefSeq" id="XP_028132187.1"/>
    </source>
</evidence>
<dbReference type="InterPro" id="IPR028889">
    <property type="entry name" value="USP"/>
</dbReference>
<dbReference type="SUPFAM" id="SSF54001">
    <property type="entry name" value="Cysteine proteinases"/>
    <property type="match status" value="1"/>
</dbReference>
<name>A0A6P7FBK3_DIAVI</name>
<dbReference type="Gene3D" id="3.90.70.10">
    <property type="entry name" value="Cysteine proteinases"/>
    <property type="match status" value="1"/>
</dbReference>
<accession>A0A6P7FBK3</accession>
<evidence type="ECO:0000256" key="1">
    <source>
        <dbReference type="ARBA" id="ARBA00009085"/>
    </source>
</evidence>
<dbReference type="PANTHER" id="PTHR24006">
    <property type="entry name" value="UBIQUITIN CARBOXYL-TERMINAL HYDROLASE"/>
    <property type="match status" value="1"/>
</dbReference>
<dbReference type="GO" id="GO:0004843">
    <property type="term" value="F:cysteine-type deubiquitinase activity"/>
    <property type="evidence" value="ECO:0007669"/>
    <property type="project" value="InterPro"/>
</dbReference>
<dbReference type="RefSeq" id="XP_028132187.1">
    <property type="nucleotide sequence ID" value="XM_028276386.1"/>
</dbReference>
<dbReference type="InParanoid" id="A0A6P7FBK3"/>
<dbReference type="PROSITE" id="PS50235">
    <property type="entry name" value="USP_3"/>
    <property type="match status" value="1"/>
</dbReference>
<sequence length="293" mass="33810">MLVDATSSSHKNVSKPAESGLNVMRGFYNNGNACYANAAIQCLLNMNCVKDTVLKSRDCALKRVFRRYCIQSKSGDLLDLTELRGDIFPNDLNQQDTSDFTHDVIEKNSDHLKDLFRFNQITSTKCSNPRCNDLKQQKERNILYFLRIPHLDNKSCSMANLLKFNIDANKQWQPILESKCSQCYTNSHLVTQTIVENPQQILIFVLQLLDDNQMKNTNLKLQEIRSDIEICNKNYVFSGAVFHHGPRLTEGHYTAIVKKGTQFYKADDVNLSVCKRWPNNSKDIYMLFYEEKK</sequence>
<dbReference type="CDD" id="cd02257">
    <property type="entry name" value="Peptidase_C19"/>
    <property type="match status" value="1"/>
</dbReference>
<dbReference type="InterPro" id="IPR001394">
    <property type="entry name" value="Peptidase_C19_UCH"/>
</dbReference>
<dbReference type="InterPro" id="IPR050164">
    <property type="entry name" value="Peptidase_C19"/>
</dbReference>
<comment type="similarity">
    <text evidence="1">Belongs to the peptidase C19 family.</text>
</comment>
<dbReference type="Pfam" id="PF00443">
    <property type="entry name" value="UCH"/>
    <property type="match status" value="1"/>
</dbReference>
<proteinExistence type="inferred from homology"/>
<dbReference type="InterPro" id="IPR018200">
    <property type="entry name" value="USP_CS"/>
</dbReference>
<dbReference type="PROSITE" id="PS00972">
    <property type="entry name" value="USP_1"/>
    <property type="match status" value="1"/>
</dbReference>
<protein>
    <submittedName>
        <fullName evidence="3">Ubiquitin carboxyl-terminal hydrolase 17-like protein D</fullName>
    </submittedName>
</protein>
<dbReference type="GO" id="GO:0005829">
    <property type="term" value="C:cytosol"/>
    <property type="evidence" value="ECO:0007669"/>
    <property type="project" value="TreeGrafter"/>
</dbReference>
<dbReference type="InterPro" id="IPR038765">
    <property type="entry name" value="Papain-like_cys_pep_sf"/>
</dbReference>
<gene>
    <name evidence="3" type="primary">LOC114327697</name>
</gene>